<dbReference type="Pfam" id="PF13416">
    <property type="entry name" value="SBP_bac_8"/>
    <property type="match status" value="1"/>
</dbReference>
<reference evidence="2 3" key="1">
    <citation type="submission" date="2019-07" db="EMBL/GenBank/DDBJ databases">
        <title>Microlunatus dokdonensis sp. nov. isolated from the rhizospheric soil of the wild plant Elymus tsukushiensis.</title>
        <authorList>
            <person name="Ghim S.-Y."/>
            <person name="Hwang Y.-J."/>
            <person name="Son J.-S."/>
            <person name="Shin J.-H."/>
        </authorList>
    </citation>
    <scope>NUCLEOTIDE SEQUENCE [LARGE SCALE GENOMIC DNA]</scope>
    <source>
        <strain evidence="2 3">KUDC0627</strain>
    </source>
</reference>
<organism evidence="2 3">
    <name type="scientific">Microlunatus elymi</name>
    <dbReference type="NCBI Taxonomy" id="2596828"/>
    <lineage>
        <taxon>Bacteria</taxon>
        <taxon>Bacillati</taxon>
        <taxon>Actinomycetota</taxon>
        <taxon>Actinomycetes</taxon>
        <taxon>Propionibacteriales</taxon>
        <taxon>Propionibacteriaceae</taxon>
        <taxon>Microlunatus</taxon>
    </lineage>
</organism>
<dbReference type="EMBL" id="CP041692">
    <property type="protein sequence ID" value="QDP97905.1"/>
    <property type="molecule type" value="Genomic_DNA"/>
</dbReference>
<dbReference type="SUPFAM" id="SSF53850">
    <property type="entry name" value="Periplasmic binding protein-like II"/>
    <property type="match status" value="1"/>
</dbReference>
<name>A0A516Q398_9ACTN</name>
<dbReference type="RefSeq" id="WP_143987859.1">
    <property type="nucleotide sequence ID" value="NZ_CP041692.1"/>
</dbReference>
<evidence type="ECO:0000313" key="3">
    <source>
        <dbReference type="Proteomes" id="UP000319263"/>
    </source>
</evidence>
<evidence type="ECO:0000313" key="2">
    <source>
        <dbReference type="EMBL" id="QDP97905.1"/>
    </source>
</evidence>
<dbReference type="PROSITE" id="PS51318">
    <property type="entry name" value="TAT"/>
    <property type="match status" value="1"/>
</dbReference>
<feature type="signal peptide" evidence="1">
    <location>
        <begin position="1"/>
        <end position="24"/>
    </location>
</feature>
<sequence>MSKINKFGRRGLLGLMGGAAAAMATGCSRDFSQVGGSAVPGKFGNRVHLIAWHSYGGSTGKALQTIVDAFNNSQSDVYVETQFQGSYEDTQQKLSATIIARQIPDLTVLSEVTWRAMHLADALEPLNDYFDDELQPSDYIDQFIEEGTVKGKIWWLPFARSTPLFYFNKSVFTKAGLPGRSPETWDEFAEWAPAIKKVTVGKSNVMPLALDGGYSAWYFQGNMWQWKAHYSDGLDIQLDSPEGIAAATWMADFIRKHKAAYLSAKSSIDFGNQAAAAALMSTASLAQTTELAKASKFDLGTGFMPKHDQFGCPTGGSGWGIMTKATTERKQAAFEFLKFLGRPENSASWTMATGYLPIVKKAQQDPRLVELVNKDPNFSTSLRQLPKTKTQDLARLVIPDASNFMDESFETLYSSNIAPEKSFAQLAKKMRRKADLLEDNFRAHYE</sequence>
<dbReference type="InterPro" id="IPR050490">
    <property type="entry name" value="Bact_solute-bd_prot1"/>
</dbReference>
<dbReference type="Proteomes" id="UP000319263">
    <property type="component" value="Chromosome"/>
</dbReference>
<keyword evidence="1" id="KW-0732">Signal</keyword>
<accession>A0A516Q398</accession>
<dbReference type="InterPro" id="IPR006059">
    <property type="entry name" value="SBP"/>
</dbReference>
<keyword evidence="3" id="KW-1185">Reference proteome</keyword>
<protein>
    <submittedName>
        <fullName evidence="2">ABC transporter substrate-binding protein</fullName>
    </submittedName>
</protein>
<dbReference type="AlphaFoldDB" id="A0A516Q398"/>
<gene>
    <name evidence="2" type="ORF">FOE78_20125</name>
</gene>
<dbReference type="PANTHER" id="PTHR43649">
    <property type="entry name" value="ARABINOSE-BINDING PROTEIN-RELATED"/>
    <property type="match status" value="1"/>
</dbReference>
<evidence type="ECO:0000256" key="1">
    <source>
        <dbReference type="SAM" id="SignalP"/>
    </source>
</evidence>
<dbReference type="KEGG" id="mik:FOE78_20125"/>
<feature type="chain" id="PRO_5038949484" evidence="1">
    <location>
        <begin position="25"/>
        <end position="446"/>
    </location>
</feature>
<dbReference type="CDD" id="cd14748">
    <property type="entry name" value="PBP2_UgpB"/>
    <property type="match status" value="1"/>
</dbReference>
<proteinExistence type="predicted"/>
<dbReference type="PROSITE" id="PS51257">
    <property type="entry name" value="PROKAR_LIPOPROTEIN"/>
    <property type="match status" value="1"/>
</dbReference>
<dbReference type="InterPro" id="IPR006311">
    <property type="entry name" value="TAT_signal"/>
</dbReference>
<dbReference type="Gene3D" id="3.40.190.10">
    <property type="entry name" value="Periplasmic binding protein-like II"/>
    <property type="match status" value="2"/>
</dbReference>
<dbReference type="PANTHER" id="PTHR43649:SF30">
    <property type="entry name" value="ABC TRANSPORTER SUBSTRATE-BINDING PROTEIN"/>
    <property type="match status" value="1"/>
</dbReference>
<dbReference type="OrthoDB" id="2509690at2"/>